<feature type="region of interest" description="Disordered" evidence="3">
    <location>
        <begin position="456"/>
        <end position="502"/>
    </location>
</feature>
<feature type="compositionally biased region" description="Polar residues" evidence="3">
    <location>
        <begin position="363"/>
        <end position="376"/>
    </location>
</feature>
<dbReference type="SMART" id="SM00360">
    <property type="entry name" value="RRM"/>
    <property type="match status" value="1"/>
</dbReference>
<comment type="caution">
    <text evidence="5">The sequence shown here is derived from an EMBL/GenBank/DDBJ whole genome shotgun (WGS) entry which is preliminary data.</text>
</comment>
<dbReference type="GO" id="GO:0003723">
    <property type="term" value="F:RNA binding"/>
    <property type="evidence" value="ECO:0007669"/>
    <property type="project" value="UniProtKB-UniRule"/>
</dbReference>
<dbReference type="Gene3D" id="3.30.70.330">
    <property type="match status" value="1"/>
</dbReference>
<dbReference type="Pfam" id="PF00076">
    <property type="entry name" value="RRM_1"/>
    <property type="match status" value="1"/>
</dbReference>
<keyword evidence="2" id="KW-0694">RNA-binding</keyword>
<accession>A0A166E7D7</accession>
<dbReference type="InterPro" id="IPR000504">
    <property type="entry name" value="RRM_dom"/>
</dbReference>
<name>A0A166E7D7_DAUCS</name>
<evidence type="ECO:0000313" key="5">
    <source>
        <dbReference type="EMBL" id="KZN06194.1"/>
    </source>
</evidence>
<feature type="domain" description="RRM" evidence="4">
    <location>
        <begin position="79"/>
        <end position="157"/>
    </location>
</feature>
<comment type="similarity">
    <text evidence="1">Belongs to the RRM CPSF6/7 family.</text>
</comment>
<dbReference type="PANTHER" id="PTHR23204">
    <property type="entry name" value="CLEAVAGE AND POLYADENYLATION SPECIFIC FACTOR"/>
    <property type="match status" value="1"/>
</dbReference>
<dbReference type="SUPFAM" id="SSF54928">
    <property type="entry name" value="RNA-binding domain, RBD"/>
    <property type="match status" value="1"/>
</dbReference>
<dbReference type="OMA" id="YIANLAW"/>
<protein>
    <recommendedName>
        <fullName evidence="4">RRM domain-containing protein</fullName>
    </recommendedName>
</protein>
<dbReference type="EMBL" id="LNRQ01000002">
    <property type="protein sequence ID" value="KZN06194.1"/>
    <property type="molecule type" value="Genomic_DNA"/>
</dbReference>
<feature type="compositionally biased region" description="Basic and acidic residues" evidence="3">
    <location>
        <begin position="407"/>
        <end position="417"/>
    </location>
</feature>
<dbReference type="GO" id="GO:0006397">
    <property type="term" value="P:mRNA processing"/>
    <property type="evidence" value="ECO:0007669"/>
    <property type="project" value="UniProtKB-KW"/>
</dbReference>
<dbReference type="InterPro" id="IPR034772">
    <property type="entry name" value="CPSF6/7"/>
</dbReference>
<dbReference type="GO" id="GO:0005634">
    <property type="term" value="C:nucleus"/>
    <property type="evidence" value="ECO:0007669"/>
    <property type="project" value="UniProtKB-SubCell"/>
</dbReference>
<feature type="region of interest" description="Disordered" evidence="3">
    <location>
        <begin position="1"/>
        <end position="38"/>
    </location>
</feature>
<feature type="region of interest" description="Disordered" evidence="3">
    <location>
        <begin position="160"/>
        <end position="182"/>
    </location>
</feature>
<evidence type="ECO:0000256" key="2">
    <source>
        <dbReference type="PROSITE-ProRule" id="PRU00176"/>
    </source>
</evidence>
<evidence type="ECO:0000256" key="3">
    <source>
        <dbReference type="SAM" id="MobiDB-lite"/>
    </source>
</evidence>
<feature type="compositionally biased region" description="Basic and acidic residues" evidence="3">
    <location>
        <begin position="384"/>
        <end position="394"/>
    </location>
</feature>
<evidence type="ECO:0000259" key="4">
    <source>
        <dbReference type="PROSITE" id="PS50102"/>
    </source>
</evidence>
<dbReference type="CDD" id="cd12372">
    <property type="entry name" value="RRM_CFIm68_CFIm59"/>
    <property type="match status" value="1"/>
</dbReference>
<dbReference type="AlphaFoldDB" id="A0A166E7D7"/>
<evidence type="ECO:0000256" key="1">
    <source>
        <dbReference type="ARBA" id="ARBA00006265"/>
    </source>
</evidence>
<feature type="compositionally biased region" description="Low complexity" evidence="3">
    <location>
        <begin position="343"/>
        <end position="356"/>
    </location>
</feature>
<feature type="compositionally biased region" description="Low complexity" evidence="3">
    <location>
        <begin position="165"/>
        <end position="177"/>
    </location>
</feature>
<reference evidence="5" key="1">
    <citation type="journal article" date="2016" name="Nat. Genet.">
        <title>A high-quality carrot genome assembly provides new insights into carotenoid accumulation and asterid genome evolution.</title>
        <authorList>
            <person name="Iorizzo M."/>
            <person name="Ellison S."/>
            <person name="Senalik D."/>
            <person name="Zeng P."/>
            <person name="Satapoomin P."/>
            <person name="Huang J."/>
            <person name="Bowman M."/>
            <person name="Iovene M."/>
            <person name="Sanseverino W."/>
            <person name="Cavagnaro P."/>
            <person name="Yildiz M."/>
            <person name="Macko-Podgorni A."/>
            <person name="Moranska E."/>
            <person name="Grzebelus E."/>
            <person name="Grzebelus D."/>
            <person name="Ashrafi H."/>
            <person name="Zheng Z."/>
            <person name="Cheng S."/>
            <person name="Spooner D."/>
            <person name="Van Deynze A."/>
            <person name="Simon P."/>
        </authorList>
    </citation>
    <scope>NUCLEOTIDE SEQUENCE [LARGE SCALE GENOMIC DNA]</scope>
    <source>
        <tissue evidence="5">Leaf</tissue>
    </source>
</reference>
<dbReference type="PROSITE" id="PS50102">
    <property type="entry name" value="RRM"/>
    <property type="match status" value="1"/>
</dbReference>
<feature type="compositionally biased region" description="Low complexity" evidence="3">
    <location>
        <begin position="472"/>
        <end position="502"/>
    </location>
</feature>
<feature type="region of interest" description="Disordered" evidence="3">
    <location>
        <begin position="341"/>
        <end position="427"/>
    </location>
</feature>
<proteinExistence type="inferred from homology"/>
<dbReference type="InterPro" id="IPR012677">
    <property type="entry name" value="Nucleotide-bd_a/b_plait_sf"/>
</dbReference>
<feature type="compositionally biased region" description="Low complexity" evidence="3">
    <location>
        <begin position="418"/>
        <end position="427"/>
    </location>
</feature>
<dbReference type="InterPro" id="IPR035979">
    <property type="entry name" value="RBD_domain_sf"/>
</dbReference>
<organism evidence="5">
    <name type="scientific">Daucus carota subsp. sativus</name>
    <name type="common">Carrot</name>
    <dbReference type="NCBI Taxonomy" id="79200"/>
    <lineage>
        <taxon>Eukaryota</taxon>
        <taxon>Viridiplantae</taxon>
        <taxon>Streptophyta</taxon>
        <taxon>Embryophyta</taxon>
        <taxon>Tracheophyta</taxon>
        <taxon>Spermatophyta</taxon>
        <taxon>Magnoliopsida</taxon>
        <taxon>eudicotyledons</taxon>
        <taxon>Gunneridae</taxon>
        <taxon>Pentapetalae</taxon>
        <taxon>asterids</taxon>
        <taxon>campanulids</taxon>
        <taxon>Apiales</taxon>
        <taxon>Apiaceae</taxon>
        <taxon>Apioideae</taxon>
        <taxon>Scandiceae</taxon>
        <taxon>Daucinae</taxon>
        <taxon>Daucus</taxon>
        <taxon>Daucus sect. Daucus</taxon>
    </lineage>
</organism>
<dbReference type="STRING" id="79200.A0A166E7D7"/>
<dbReference type="Gramene" id="KZN06194">
    <property type="protein sequence ID" value="KZN06194"/>
    <property type="gene ID" value="DCAR_007031"/>
</dbReference>
<sequence length="524" mass="54917">MDPMAGEKLNYDQEEESQYKQQGGGAISAPAEDEFTGDDVDEYDELYGDLNINEGFLQPQPSEVPGPNGAVNVAQNGESRLFVGELHWWTTDAEIESVLSQYGRVKELKFYDEKHSGKSRGYCLVEFYDSASAAVCKEGMDGYHFNGRACTVVFASPQNERQMAQSHSHSQSQSQPQGRRSLNDNAVIITCGTPDPTGDFGRGFGRGGLPRGRQGGGHRRFGPNWGIGASMRPNMPSARGFGADANSGGFMNPHCMMGAGFDPTLGRGLPRPTFPGMIPPFRNVTALEMSGAFRPVNPAFFGGGMAAYGMGMMGFRNVGMAGPSSGMWNYANMGGGRVLQQLSESTSESSSGSEANTGGGSPEQRSQRTSESNVDNEANMGGGRPEEQAQRTRDSSLVSEANTGGGRLERRGPRTRDSSSINSSNNNNMASRKILVLALACFAIISMASAAQPAAPAEAPSDDIGTTDGNDDAAPVGAPVPDGAFSQSSGESPSGSADSGAASGLQLSTTAAFLASAACAAAFF</sequence>
<gene>
    <name evidence="5" type="ORF">DCAR_007031</name>
</gene>